<comment type="caution">
    <text evidence="5">The sequence shown here is derived from an EMBL/GenBank/DDBJ whole genome shotgun (WGS) entry which is preliminary data.</text>
</comment>
<organism evidence="5 6">
    <name type="scientific">Dactylellina haptotyla (strain CBS 200.50)</name>
    <name type="common">Nematode-trapping fungus</name>
    <name type="synonym">Monacrosporium haptotylum</name>
    <dbReference type="NCBI Taxonomy" id="1284197"/>
    <lineage>
        <taxon>Eukaryota</taxon>
        <taxon>Fungi</taxon>
        <taxon>Dikarya</taxon>
        <taxon>Ascomycota</taxon>
        <taxon>Pezizomycotina</taxon>
        <taxon>Orbiliomycetes</taxon>
        <taxon>Orbiliales</taxon>
        <taxon>Orbiliaceae</taxon>
        <taxon>Dactylellina</taxon>
    </lineage>
</organism>
<evidence type="ECO:0000259" key="4">
    <source>
        <dbReference type="Pfam" id="PF26335"/>
    </source>
</evidence>
<name>S8BKS9_DACHA</name>
<dbReference type="eggNOG" id="ENOG502SJKK">
    <property type="taxonomic scope" value="Eukaryota"/>
</dbReference>
<accession>S8BKS9</accession>
<keyword evidence="6" id="KW-1185">Reference proteome</keyword>
<feature type="signal peptide" evidence="2">
    <location>
        <begin position="1"/>
        <end position="21"/>
    </location>
</feature>
<evidence type="ECO:0000256" key="2">
    <source>
        <dbReference type="SAM" id="SignalP"/>
    </source>
</evidence>
<dbReference type="OMA" id="SWRMMFT"/>
<sequence>MLSKPIERLFWLSLVWAPSFGQTASLSDKAISNCPPLGPVLPAPKNPYSNPIVKATIEGITAALKSNVTLLGNATALSLGITSIYEDKPMLSFSYTPTVFNKSGTHKVDGDTVFRIGSVSKTFTVLALQLLGGKVNMADPITKYIPELCSLSREQSVKNEVTTVDWHVITLDSMASQLSGIGYDFGDDIANINHSLTKDGLPALKPGQYSACGALDINRPCTWNDFWNTYGKRYPVYAPYTTPAYTNMAYDLLGMVIERVSKKTYAQFVQEKIFKPLQLSHTFTTKPANDKLGFIPTLNNWWSTSYGFLEADGGYYSSANDLLEFGRGILTNKLLSPAATRAWLKPRTHTSSLGLSVGAPWEIGRTTSLTSDGRVIDVYTKNGGLGGYNTLFLLLPDYDLVLSLVMGGESSSLGIELVIASQVLTNLVPAIEAAGKADAIQQFAGQYIDKASNSSISLKVDDGPGLLVQSWYSLGKDVLASYADIVANSPGGAFSAGSAQEYLSIRLYPTGLQEGKIASWRAVYDSTAPDSVKDQSAGLFIIQGLCQTWSSLDNVVYGLRALDHFIFETNGSGSATAITPTAFGHKLTRKA</sequence>
<dbReference type="STRING" id="1284197.S8BKS9"/>
<evidence type="ECO:0000259" key="3">
    <source>
        <dbReference type="Pfam" id="PF00144"/>
    </source>
</evidence>
<keyword evidence="2" id="KW-0732">Signal</keyword>
<evidence type="ECO:0000256" key="1">
    <source>
        <dbReference type="ARBA" id="ARBA00038473"/>
    </source>
</evidence>
<feature type="domain" description="Beta-lactamase-related" evidence="3">
    <location>
        <begin position="101"/>
        <end position="406"/>
    </location>
</feature>
<dbReference type="OrthoDB" id="6220758at2759"/>
<dbReference type="Proteomes" id="UP000015100">
    <property type="component" value="Unassembled WGS sequence"/>
</dbReference>
<dbReference type="PANTHER" id="PTHR22935">
    <property type="entry name" value="PENICILLIN-BINDING PROTEIN"/>
    <property type="match status" value="1"/>
</dbReference>
<proteinExistence type="inferred from homology"/>
<dbReference type="AlphaFoldDB" id="S8BKS9"/>
<gene>
    <name evidence="5" type="ORF">H072_10746</name>
</gene>
<dbReference type="SUPFAM" id="SSF56601">
    <property type="entry name" value="beta-lactamase/transpeptidase-like"/>
    <property type="match status" value="1"/>
</dbReference>
<feature type="domain" description="Beta-lactamase-like ARB-00930-like C-terminal" evidence="4">
    <location>
        <begin position="436"/>
        <end position="590"/>
    </location>
</feature>
<comment type="similarity">
    <text evidence="1">Belongs to the beta-lactamase family.</text>
</comment>
<feature type="chain" id="PRO_5004561420" evidence="2">
    <location>
        <begin position="22"/>
        <end position="591"/>
    </location>
</feature>
<dbReference type="Gene3D" id="3.40.710.10">
    <property type="entry name" value="DD-peptidase/beta-lactamase superfamily"/>
    <property type="match status" value="1"/>
</dbReference>
<dbReference type="InterPro" id="IPR058664">
    <property type="entry name" value="ARB_00930-like_C"/>
</dbReference>
<dbReference type="HOGENOM" id="CLU_019706_2_1_1"/>
<protein>
    <submittedName>
        <fullName evidence="5">Uncharacterized protein</fullName>
    </submittedName>
</protein>
<dbReference type="InterPro" id="IPR001466">
    <property type="entry name" value="Beta-lactam-related"/>
</dbReference>
<dbReference type="EMBL" id="AQGS01001030">
    <property type="protein sequence ID" value="EPS35832.1"/>
    <property type="molecule type" value="Genomic_DNA"/>
</dbReference>
<evidence type="ECO:0000313" key="5">
    <source>
        <dbReference type="EMBL" id="EPS35832.1"/>
    </source>
</evidence>
<evidence type="ECO:0000313" key="6">
    <source>
        <dbReference type="Proteomes" id="UP000015100"/>
    </source>
</evidence>
<dbReference type="Pfam" id="PF26335">
    <property type="entry name" value="ARB_00930_C"/>
    <property type="match status" value="1"/>
</dbReference>
<dbReference type="InterPro" id="IPR051478">
    <property type="entry name" value="Beta-lactamase-like_AB/R"/>
</dbReference>
<reference evidence="6" key="2">
    <citation type="submission" date="2013-04" db="EMBL/GenBank/DDBJ databases">
        <title>Genomic mechanisms accounting for the adaptation to parasitism in nematode-trapping fungi.</title>
        <authorList>
            <person name="Ahren D.G."/>
        </authorList>
    </citation>
    <scope>NUCLEOTIDE SEQUENCE [LARGE SCALE GENOMIC DNA]</scope>
    <source>
        <strain evidence="6">CBS 200.50</strain>
    </source>
</reference>
<reference evidence="5 6" key="1">
    <citation type="journal article" date="2013" name="PLoS Genet.">
        <title>Genomic mechanisms accounting for the adaptation to parasitism in nematode-trapping fungi.</title>
        <authorList>
            <person name="Meerupati T."/>
            <person name="Andersson K.M."/>
            <person name="Friman E."/>
            <person name="Kumar D."/>
            <person name="Tunlid A."/>
            <person name="Ahren D."/>
        </authorList>
    </citation>
    <scope>NUCLEOTIDE SEQUENCE [LARGE SCALE GENOMIC DNA]</scope>
    <source>
        <strain evidence="5 6">CBS 200.50</strain>
    </source>
</reference>
<dbReference type="InterPro" id="IPR012338">
    <property type="entry name" value="Beta-lactam/transpept-like"/>
</dbReference>
<dbReference type="PANTHER" id="PTHR22935:SF95">
    <property type="entry name" value="BETA-LACTAMASE-LIKE 1-RELATED"/>
    <property type="match status" value="1"/>
</dbReference>
<dbReference type="Pfam" id="PF00144">
    <property type="entry name" value="Beta-lactamase"/>
    <property type="match status" value="1"/>
</dbReference>